<evidence type="ECO:0000313" key="13">
    <source>
        <dbReference type="EMBL" id="PJI94300.1"/>
    </source>
</evidence>
<dbReference type="GO" id="GO:0051301">
    <property type="term" value="P:cell division"/>
    <property type="evidence" value="ECO:0007669"/>
    <property type="project" value="UniProtKB-KW"/>
</dbReference>
<accession>A0A2M8WTN9</accession>
<dbReference type="Pfam" id="PF00905">
    <property type="entry name" value="Transpeptidase"/>
    <property type="match status" value="1"/>
</dbReference>
<evidence type="ECO:0000256" key="8">
    <source>
        <dbReference type="ARBA" id="ARBA00023251"/>
    </source>
</evidence>
<evidence type="ECO:0000256" key="1">
    <source>
        <dbReference type="ARBA" id="ARBA00004370"/>
    </source>
</evidence>
<keyword evidence="13" id="KW-0132">Cell division</keyword>
<evidence type="ECO:0000256" key="10">
    <source>
        <dbReference type="SAM" id="MobiDB-lite"/>
    </source>
</evidence>
<dbReference type="GO" id="GO:0046677">
    <property type="term" value="P:response to antibiotic"/>
    <property type="evidence" value="ECO:0007669"/>
    <property type="project" value="UniProtKB-UniRule"/>
</dbReference>
<dbReference type="Gene3D" id="3.40.710.10">
    <property type="entry name" value="DD-peptidase/beta-lactamase superfamily"/>
    <property type="match status" value="1"/>
</dbReference>
<dbReference type="GO" id="GO:0008800">
    <property type="term" value="F:beta-lactamase activity"/>
    <property type="evidence" value="ECO:0007669"/>
    <property type="project" value="UniProtKB-UniRule"/>
</dbReference>
<dbReference type="Gene3D" id="3.90.1310.10">
    <property type="entry name" value="Penicillin-binding protein 2a (Domain 2)"/>
    <property type="match status" value="1"/>
</dbReference>
<dbReference type="InterPro" id="IPR001460">
    <property type="entry name" value="PCN-bd_Tpept"/>
</dbReference>
<proteinExistence type="inferred from homology"/>
<name>A0A2M8WTN9_9MICO</name>
<dbReference type="InterPro" id="IPR036138">
    <property type="entry name" value="PBP_dimer_sf"/>
</dbReference>
<evidence type="ECO:0000313" key="14">
    <source>
        <dbReference type="Proteomes" id="UP000231586"/>
    </source>
</evidence>
<dbReference type="GO" id="GO:0005886">
    <property type="term" value="C:plasma membrane"/>
    <property type="evidence" value="ECO:0007669"/>
    <property type="project" value="TreeGrafter"/>
</dbReference>
<feature type="domain" description="Penicillin-binding protein dimerisation" evidence="12">
    <location>
        <begin position="216"/>
        <end position="381"/>
    </location>
</feature>
<dbReference type="Pfam" id="PF03717">
    <property type="entry name" value="PBP_dimer"/>
    <property type="match status" value="1"/>
</dbReference>
<dbReference type="GO" id="GO:0071555">
    <property type="term" value="P:cell wall organization"/>
    <property type="evidence" value="ECO:0007669"/>
    <property type="project" value="TreeGrafter"/>
</dbReference>
<evidence type="ECO:0000256" key="9">
    <source>
        <dbReference type="RuleBase" id="RU361140"/>
    </source>
</evidence>
<feature type="compositionally biased region" description="Basic and acidic residues" evidence="10">
    <location>
        <begin position="1"/>
        <end position="20"/>
    </location>
</feature>
<comment type="catalytic activity">
    <reaction evidence="9">
        <text>a beta-lactam + H2O = a substituted beta-amino acid</text>
        <dbReference type="Rhea" id="RHEA:20401"/>
        <dbReference type="ChEBI" id="CHEBI:15377"/>
        <dbReference type="ChEBI" id="CHEBI:35627"/>
        <dbReference type="ChEBI" id="CHEBI:140347"/>
        <dbReference type="EC" id="3.5.2.6"/>
    </reaction>
</comment>
<dbReference type="PANTHER" id="PTHR30627">
    <property type="entry name" value="PEPTIDOGLYCAN D,D-TRANSPEPTIDASE"/>
    <property type="match status" value="1"/>
</dbReference>
<evidence type="ECO:0000256" key="7">
    <source>
        <dbReference type="ARBA" id="ARBA00023136"/>
    </source>
</evidence>
<feature type="region of interest" description="Disordered" evidence="10">
    <location>
        <begin position="380"/>
        <end position="408"/>
    </location>
</feature>
<gene>
    <name evidence="13" type="ORF">CLV34_0136</name>
</gene>
<dbReference type="SUPFAM" id="SSF56601">
    <property type="entry name" value="beta-lactamase/transpeptidase-like"/>
    <property type="match status" value="1"/>
</dbReference>
<feature type="region of interest" description="Disordered" evidence="10">
    <location>
        <begin position="503"/>
        <end position="523"/>
    </location>
</feature>
<comment type="similarity">
    <text evidence="2">Belongs to the transpeptidase family.</text>
</comment>
<dbReference type="SUPFAM" id="SSF56519">
    <property type="entry name" value="Penicillin binding protein dimerisation domain"/>
    <property type="match status" value="1"/>
</dbReference>
<dbReference type="AlphaFoldDB" id="A0A2M8WTN9"/>
<dbReference type="RefSeq" id="WP_245858847.1">
    <property type="nucleotide sequence ID" value="NZ_PGTZ01000006.1"/>
</dbReference>
<protein>
    <recommendedName>
        <fullName evidence="4 9">Beta-lactamase</fullName>
        <ecNumber evidence="4 9">3.5.2.6</ecNumber>
    </recommendedName>
</protein>
<evidence type="ECO:0000256" key="6">
    <source>
        <dbReference type="ARBA" id="ARBA00022801"/>
    </source>
</evidence>
<dbReference type="InterPro" id="IPR012338">
    <property type="entry name" value="Beta-lactam/transpept-like"/>
</dbReference>
<comment type="subcellular location">
    <subcellularLocation>
        <location evidence="1">Membrane</location>
    </subcellularLocation>
</comment>
<dbReference type="Proteomes" id="UP000231586">
    <property type="component" value="Unassembled WGS sequence"/>
</dbReference>
<evidence type="ECO:0000256" key="5">
    <source>
        <dbReference type="ARBA" id="ARBA00022729"/>
    </source>
</evidence>
<keyword evidence="13" id="KW-0131">Cell cycle</keyword>
<dbReference type="InterPro" id="IPR002137">
    <property type="entry name" value="Beta-lactam_class-D_AS"/>
</dbReference>
<keyword evidence="5" id="KW-0732">Signal</keyword>
<dbReference type="GO" id="GO:0008658">
    <property type="term" value="F:penicillin binding"/>
    <property type="evidence" value="ECO:0007669"/>
    <property type="project" value="InterPro"/>
</dbReference>
<dbReference type="EC" id="3.5.2.6" evidence="4 9"/>
<comment type="similarity">
    <text evidence="3 9">Belongs to the class-D beta-lactamase family.</text>
</comment>
<dbReference type="PROSITE" id="PS00337">
    <property type="entry name" value="BETA_LACTAMASE_D"/>
    <property type="match status" value="1"/>
</dbReference>
<keyword evidence="8 9" id="KW-0046">Antibiotic resistance</keyword>
<evidence type="ECO:0000256" key="2">
    <source>
        <dbReference type="ARBA" id="ARBA00007171"/>
    </source>
</evidence>
<dbReference type="PANTHER" id="PTHR30627:SF24">
    <property type="entry name" value="PENICILLIN-BINDING PROTEIN 4B"/>
    <property type="match status" value="1"/>
</dbReference>
<feature type="domain" description="Penicillin-binding protein transpeptidase" evidence="11">
    <location>
        <begin position="451"/>
        <end position="746"/>
    </location>
</feature>
<keyword evidence="6 9" id="KW-0378">Hydrolase</keyword>
<evidence type="ECO:0000256" key="4">
    <source>
        <dbReference type="ARBA" id="ARBA00012865"/>
    </source>
</evidence>
<reference evidence="13 14" key="1">
    <citation type="submission" date="2017-11" db="EMBL/GenBank/DDBJ databases">
        <title>Genomic Encyclopedia of Archaeal and Bacterial Type Strains, Phase II (KMG-II): From Individual Species to Whole Genera.</title>
        <authorList>
            <person name="Goeker M."/>
        </authorList>
    </citation>
    <scope>NUCLEOTIDE SEQUENCE [LARGE SCALE GENOMIC DNA]</scope>
    <source>
        <strain evidence="13 14">DSM 22413</strain>
    </source>
</reference>
<feature type="compositionally biased region" description="Polar residues" evidence="10">
    <location>
        <begin position="503"/>
        <end position="518"/>
    </location>
</feature>
<dbReference type="InterPro" id="IPR050515">
    <property type="entry name" value="Beta-lactam/transpept"/>
</dbReference>
<feature type="compositionally biased region" description="Low complexity" evidence="10">
    <location>
        <begin position="156"/>
        <end position="177"/>
    </location>
</feature>
<feature type="region of interest" description="Disordered" evidence="10">
    <location>
        <begin position="627"/>
        <end position="666"/>
    </location>
</feature>
<feature type="region of interest" description="Disordered" evidence="10">
    <location>
        <begin position="156"/>
        <end position="188"/>
    </location>
</feature>
<evidence type="ECO:0000256" key="3">
    <source>
        <dbReference type="ARBA" id="ARBA00007898"/>
    </source>
</evidence>
<comment type="caution">
    <text evidence="13">The sequence shown here is derived from an EMBL/GenBank/DDBJ whole genome shotgun (WGS) entry which is preliminary data.</text>
</comment>
<dbReference type="GO" id="GO:0017001">
    <property type="term" value="P:antibiotic catabolic process"/>
    <property type="evidence" value="ECO:0007669"/>
    <property type="project" value="InterPro"/>
</dbReference>
<keyword evidence="14" id="KW-1185">Reference proteome</keyword>
<keyword evidence="7" id="KW-0472">Membrane</keyword>
<feature type="compositionally biased region" description="Low complexity" evidence="10">
    <location>
        <begin position="631"/>
        <end position="664"/>
    </location>
</feature>
<sequence length="757" mass="75688">MGLQHEATDRPERPEGRRASADGVTRPRGTRTRAMVALGTAGLVLVVAGCTGSSSKEAPTPDDAPIQALADQLASSLQGGSVDGVPLVGTDPADATAERRAVFAAVPVRPAITVADVERDPDHEDEATATLRWSWPLLADRAWTYSTTVHLEQGTAGATATRTAAPAVTSSAAPSSGGSSGGPHEADLDGWAVRWDPGVLLDGLADGERVTVEALAAQRGEILDASGHAIVENRAVHVVGVDKTLVGAAGARAAARSLAARLDLDPAAYAKQVADAGDKAFVAALTLRADDPTDVDALAAIRGVRVVDSTMALAPTHDWARPLLGTVGPATADIVKASDGRVQAGDTTGISGIEKEYDAQLSGTPGVVVRLVDADGVSVDTSAETADPTDGPADEASSAPTDGGTDAAAGATEGELFRVDAADGTPVSLTLDSALQTDAEQILEGQKVPAAIVAVDAKGNVLAAASATAGGGLSTATTGRYAPGSTFKLASSLALLRTGATPSSTLTCEPSTTQSGKSFRNDPDYPSSGLGKISLRTAFAYSCNTAFVSQAAKIDQPALAAAAADLGIGVPSDLGVPAFFGSVPADSTGTDHAASLMGQGRVEASPLTMATVAASVAAGHRVSPVLVDPKSSSAPATAAPDPSSTSSSTASGTASSTAPAAAPSKLTATEAKTLRSLMRSVVTDGTGTVLEPLGGDVAAKTGTAQYGDGSHVHAWMIATTGDVGVCVFVEDGSYGATTAGPLLKTFLQDLARDRTAT</sequence>
<organism evidence="13 14">
    <name type="scientific">Luteimicrobium subarcticum</name>
    <dbReference type="NCBI Taxonomy" id="620910"/>
    <lineage>
        <taxon>Bacteria</taxon>
        <taxon>Bacillati</taxon>
        <taxon>Actinomycetota</taxon>
        <taxon>Actinomycetes</taxon>
        <taxon>Micrococcales</taxon>
        <taxon>Luteimicrobium</taxon>
    </lineage>
</organism>
<dbReference type="EMBL" id="PGTZ01000006">
    <property type="protein sequence ID" value="PJI94300.1"/>
    <property type="molecule type" value="Genomic_DNA"/>
</dbReference>
<feature type="region of interest" description="Disordered" evidence="10">
    <location>
        <begin position="1"/>
        <end position="30"/>
    </location>
</feature>
<dbReference type="InterPro" id="IPR005311">
    <property type="entry name" value="PBP_dimer"/>
</dbReference>
<evidence type="ECO:0000259" key="11">
    <source>
        <dbReference type="Pfam" id="PF00905"/>
    </source>
</evidence>
<evidence type="ECO:0000259" key="12">
    <source>
        <dbReference type="Pfam" id="PF03717"/>
    </source>
</evidence>